<dbReference type="AlphaFoldDB" id="A0A7J7J630"/>
<dbReference type="PANTHER" id="PTHR23506">
    <property type="entry name" value="GH10249P"/>
    <property type="match status" value="1"/>
</dbReference>
<keyword evidence="5 6" id="KW-0472">Membrane</keyword>
<comment type="subcellular location">
    <subcellularLocation>
        <location evidence="1">Membrane</location>
        <topology evidence="1">Multi-pass membrane protein</topology>
    </subcellularLocation>
</comment>
<dbReference type="InterPro" id="IPR050930">
    <property type="entry name" value="MFS_Vesicular_Transporter"/>
</dbReference>
<keyword evidence="8" id="KW-1185">Reference proteome</keyword>
<dbReference type="EMBL" id="VXIV02003130">
    <property type="protein sequence ID" value="KAF6021106.1"/>
    <property type="molecule type" value="Genomic_DNA"/>
</dbReference>
<evidence type="ECO:0000313" key="8">
    <source>
        <dbReference type="Proteomes" id="UP000593567"/>
    </source>
</evidence>
<dbReference type="InterPro" id="IPR036259">
    <property type="entry name" value="MFS_trans_sf"/>
</dbReference>
<feature type="transmembrane region" description="Helical" evidence="6">
    <location>
        <begin position="158"/>
        <end position="176"/>
    </location>
</feature>
<gene>
    <name evidence="7" type="ORF">EB796_020588</name>
</gene>
<protein>
    <recommendedName>
        <fullName evidence="9">SLC18B1</fullName>
    </recommendedName>
</protein>
<evidence type="ECO:0000256" key="3">
    <source>
        <dbReference type="ARBA" id="ARBA00022692"/>
    </source>
</evidence>
<dbReference type="OrthoDB" id="446368at2759"/>
<dbReference type="GO" id="GO:0022857">
    <property type="term" value="F:transmembrane transporter activity"/>
    <property type="evidence" value="ECO:0007669"/>
    <property type="project" value="InterPro"/>
</dbReference>
<accession>A0A7J7J630</accession>
<evidence type="ECO:0000256" key="5">
    <source>
        <dbReference type="ARBA" id="ARBA00023136"/>
    </source>
</evidence>
<dbReference type="PANTHER" id="PTHR23506:SF26">
    <property type="entry name" value="MFS-TYPE TRANSPORTER SLC18B1"/>
    <property type="match status" value="1"/>
</dbReference>
<organism evidence="7 8">
    <name type="scientific">Bugula neritina</name>
    <name type="common">Brown bryozoan</name>
    <name type="synonym">Sertularia neritina</name>
    <dbReference type="NCBI Taxonomy" id="10212"/>
    <lineage>
        <taxon>Eukaryota</taxon>
        <taxon>Metazoa</taxon>
        <taxon>Spiralia</taxon>
        <taxon>Lophotrochozoa</taxon>
        <taxon>Bryozoa</taxon>
        <taxon>Gymnolaemata</taxon>
        <taxon>Cheilostomatida</taxon>
        <taxon>Flustrina</taxon>
        <taxon>Buguloidea</taxon>
        <taxon>Bugulidae</taxon>
        <taxon>Bugula</taxon>
    </lineage>
</organism>
<keyword evidence="4 6" id="KW-1133">Transmembrane helix</keyword>
<comment type="caution">
    <text evidence="7">The sequence shown here is derived from an EMBL/GenBank/DDBJ whole genome shotgun (WGS) entry which is preliminary data.</text>
</comment>
<name>A0A7J7J630_BUGNE</name>
<feature type="transmembrane region" description="Helical" evidence="6">
    <location>
        <begin position="77"/>
        <end position="103"/>
    </location>
</feature>
<reference evidence="7" key="1">
    <citation type="submission" date="2020-06" db="EMBL/GenBank/DDBJ databases">
        <title>Draft genome of Bugula neritina, a colonial animal packing powerful symbionts and potential medicines.</title>
        <authorList>
            <person name="Rayko M."/>
        </authorList>
    </citation>
    <scope>NUCLEOTIDE SEQUENCE [LARGE SCALE GENOMIC DNA]</scope>
    <source>
        <strain evidence="7">Kwan_BN1</strain>
    </source>
</reference>
<dbReference type="Gene3D" id="1.20.1250.20">
    <property type="entry name" value="MFS general substrate transporter like domains"/>
    <property type="match status" value="1"/>
</dbReference>
<evidence type="ECO:0000256" key="4">
    <source>
        <dbReference type="ARBA" id="ARBA00022989"/>
    </source>
</evidence>
<keyword evidence="3 6" id="KW-0812">Transmembrane</keyword>
<evidence type="ECO:0000256" key="2">
    <source>
        <dbReference type="ARBA" id="ARBA00022448"/>
    </source>
</evidence>
<feature type="transmembrane region" description="Helical" evidence="6">
    <location>
        <begin position="123"/>
        <end position="146"/>
    </location>
</feature>
<evidence type="ECO:0000256" key="1">
    <source>
        <dbReference type="ARBA" id="ARBA00004141"/>
    </source>
</evidence>
<feature type="transmembrane region" description="Helical" evidence="6">
    <location>
        <begin position="18"/>
        <end position="35"/>
    </location>
</feature>
<dbReference type="SUPFAM" id="SSF103473">
    <property type="entry name" value="MFS general substrate transporter"/>
    <property type="match status" value="1"/>
</dbReference>
<dbReference type="GO" id="GO:0016020">
    <property type="term" value="C:membrane"/>
    <property type="evidence" value="ECO:0007669"/>
    <property type="project" value="UniProtKB-SubCell"/>
</dbReference>
<evidence type="ECO:0008006" key="9">
    <source>
        <dbReference type="Google" id="ProtNLM"/>
    </source>
</evidence>
<evidence type="ECO:0000256" key="6">
    <source>
        <dbReference type="SAM" id="Phobius"/>
    </source>
</evidence>
<evidence type="ECO:0000313" key="7">
    <source>
        <dbReference type="EMBL" id="KAF6021106.1"/>
    </source>
</evidence>
<feature type="transmembrane region" description="Helical" evidence="6">
    <location>
        <begin position="47"/>
        <end position="65"/>
    </location>
</feature>
<sequence length="195" mass="21719">MICFDFIQFGLTQDESSLVFLCIPVCYLISAPIATKLRKQFKEIDNLYFMAGDFLLGVAAFIFMGPSPIFPGLQRPLWLFIVTLALQGVFGEAGLIFTLDLAFTPMNTGSGPTREMNSATQALVSGIWLTSLSIGTFLSPILSGMFIEKMSYGWTTTIYGVMCLVLAVMVLLIQLYRNIRNHYRRADSENKPLLS</sequence>
<dbReference type="Proteomes" id="UP000593567">
    <property type="component" value="Unassembled WGS sequence"/>
</dbReference>
<keyword evidence="2" id="KW-0813">Transport</keyword>
<dbReference type="Pfam" id="PF07690">
    <property type="entry name" value="MFS_1"/>
    <property type="match status" value="1"/>
</dbReference>
<dbReference type="InterPro" id="IPR011701">
    <property type="entry name" value="MFS"/>
</dbReference>
<proteinExistence type="predicted"/>